<dbReference type="STRING" id="555874.SAMN04488065_0041"/>
<evidence type="ECO:0000256" key="1">
    <source>
        <dbReference type="SAM" id="Phobius"/>
    </source>
</evidence>
<protein>
    <submittedName>
        <fullName evidence="2">Uncharacterized protein</fullName>
    </submittedName>
</protein>
<keyword evidence="1" id="KW-0812">Transmembrane</keyword>
<gene>
    <name evidence="2" type="ORF">SAMN04488065_0041</name>
</gene>
<evidence type="ECO:0000313" key="2">
    <source>
        <dbReference type="EMBL" id="SDZ75254.1"/>
    </source>
</evidence>
<sequence length="66" mass="7199">MRDALRRVAIGLYLLWLLLVVLLILGRYTSFPLLDAVRSGVVFGAAVLTVVGAGQLLREGYRRVAG</sequence>
<proteinExistence type="predicted"/>
<keyword evidence="3" id="KW-1185">Reference proteome</keyword>
<dbReference type="RefSeq" id="WP_092629654.1">
    <property type="nucleotide sequence ID" value="NZ_FNQT01000001.1"/>
</dbReference>
<dbReference type="Proteomes" id="UP000236755">
    <property type="component" value="Unassembled WGS sequence"/>
</dbReference>
<dbReference type="EMBL" id="FNQT01000001">
    <property type="protein sequence ID" value="SDZ75254.1"/>
    <property type="molecule type" value="Genomic_DNA"/>
</dbReference>
<evidence type="ECO:0000313" key="3">
    <source>
        <dbReference type="Proteomes" id="UP000236755"/>
    </source>
</evidence>
<organism evidence="2 3">
    <name type="scientific">Haloplanus vescus</name>
    <dbReference type="NCBI Taxonomy" id="555874"/>
    <lineage>
        <taxon>Archaea</taxon>
        <taxon>Methanobacteriati</taxon>
        <taxon>Methanobacteriota</taxon>
        <taxon>Stenosarchaea group</taxon>
        <taxon>Halobacteria</taxon>
        <taxon>Halobacteriales</taxon>
        <taxon>Haloferacaceae</taxon>
        <taxon>Haloplanus</taxon>
    </lineage>
</organism>
<accession>A0A1H3VLX7</accession>
<feature type="transmembrane region" description="Helical" evidence="1">
    <location>
        <begin position="12"/>
        <end position="30"/>
    </location>
</feature>
<feature type="transmembrane region" description="Helical" evidence="1">
    <location>
        <begin position="36"/>
        <end position="57"/>
    </location>
</feature>
<reference evidence="2 3" key="1">
    <citation type="submission" date="2016-10" db="EMBL/GenBank/DDBJ databases">
        <authorList>
            <person name="de Groot N.N."/>
        </authorList>
    </citation>
    <scope>NUCLEOTIDE SEQUENCE [LARGE SCALE GENOMIC DNA]</scope>
    <source>
        <strain evidence="2 3">CGMCC 1.8712</strain>
    </source>
</reference>
<keyword evidence="1" id="KW-1133">Transmembrane helix</keyword>
<dbReference type="OrthoDB" id="378942at2157"/>
<keyword evidence="1" id="KW-0472">Membrane</keyword>
<dbReference type="AlphaFoldDB" id="A0A1H3VLX7"/>
<name>A0A1H3VLX7_9EURY</name>